<keyword evidence="2" id="KW-1185">Reference proteome</keyword>
<reference evidence="3" key="1">
    <citation type="submission" date="2025-08" db="UniProtKB">
        <authorList>
            <consortium name="RefSeq"/>
        </authorList>
    </citation>
    <scope>IDENTIFICATION</scope>
    <source>
        <tissue evidence="3">Whole body</tissue>
    </source>
</reference>
<organism evidence="2 3">
    <name type="scientific">Temnothorax curvispinosus</name>
    <dbReference type="NCBI Taxonomy" id="300111"/>
    <lineage>
        <taxon>Eukaryota</taxon>
        <taxon>Metazoa</taxon>
        <taxon>Ecdysozoa</taxon>
        <taxon>Arthropoda</taxon>
        <taxon>Hexapoda</taxon>
        <taxon>Insecta</taxon>
        <taxon>Pterygota</taxon>
        <taxon>Neoptera</taxon>
        <taxon>Endopterygota</taxon>
        <taxon>Hymenoptera</taxon>
        <taxon>Apocrita</taxon>
        <taxon>Aculeata</taxon>
        <taxon>Formicoidea</taxon>
        <taxon>Formicidae</taxon>
        <taxon>Myrmicinae</taxon>
        <taxon>Temnothorax</taxon>
    </lineage>
</organism>
<feature type="non-terminal residue" evidence="3">
    <location>
        <position position="807"/>
    </location>
</feature>
<sequence length="807" mass="91590">MRIEHIISKIEQLLALSKSITDSYNNLVRIGLTNITNQRIHNRLSDLKDDWNQFSLIHDAISISIPELLIEEQVEVHNHSHFDENVYNATKEGYLEALGKFIFLLDLEQTSVNGSSSSQTISLPSTSTNFFPHTKLPQIVIPPFNGEPEKWLPFKGLFVSVVIDNSHIPDIEKLQYLKTLLKGSAFQLIQHTALTADNFKKTWDSLTTFYENTRLHVNTTLQSLMNLKRMTKESAKEIEFLYSNITQLYRTFETLERERPVSTWDDFLVFICSQKLDSETAKLWESKLGSSKTPPLWTQFKDFLFERMSTLQSYERSQNVKILQPTKQSTAKVNHQGNSNNTSSKYQPFCVVCKGKHYVAACPQYNPKTVEQKLAIVKKHKLCFNCLGAHRVSTCRVTKRCQKCGSKHHTTIHQANYSKTKDKENSVKNESSSSNPQNSESKVLHSSNNKSVGSSILLATAQVVIVSSTGQTMKARALIDQGSEVSIITERVTQILKLTRSHSFTSLTGIGAQKSQKTKGLVSFIIKSHFKSDFELTVNAYILPKLTSSLPSIKHDKDKWNHLQGLELADPTFFKPGSIDLILGADRYGQIIEEGIIRGEIDTPIAQLTKLGWIVSGVTNHAKSGNLVEGYHVTVDNEIFDLVKRFWEVEEIVTCKKSLSVDEQDCENHFVATHSRDANGRYVVKLPFKESTEKLGNSKSKAIRLATNLFNRLSNNPNYAKLYSGFIQEYEDLNHMQRIPNNQNEPQRVYYLPHHGVYREQSLSTKLRVGFNASSKTASGYSLNQLLHSGAKLQSNLFNVLIWFRLF</sequence>
<protein>
    <submittedName>
        <fullName evidence="3">Uncharacterized protein LOC112466093</fullName>
    </submittedName>
</protein>
<evidence type="ECO:0000313" key="2">
    <source>
        <dbReference type="Proteomes" id="UP000504618"/>
    </source>
</evidence>
<dbReference type="AlphaFoldDB" id="A0A6J1RAE2"/>
<dbReference type="OrthoDB" id="7555186at2759"/>
<dbReference type="Pfam" id="PF03564">
    <property type="entry name" value="DUF1759"/>
    <property type="match status" value="1"/>
</dbReference>
<dbReference type="RefSeq" id="XP_024889750.1">
    <property type="nucleotide sequence ID" value="XM_025033982.1"/>
</dbReference>
<gene>
    <name evidence="3" type="primary">LOC112466093</name>
</gene>
<feature type="compositionally biased region" description="Low complexity" evidence="1">
    <location>
        <begin position="428"/>
        <end position="441"/>
    </location>
</feature>
<feature type="region of interest" description="Disordered" evidence="1">
    <location>
        <begin position="415"/>
        <end position="447"/>
    </location>
</feature>
<proteinExistence type="predicted"/>
<dbReference type="GeneID" id="112466093"/>
<evidence type="ECO:0000256" key="1">
    <source>
        <dbReference type="SAM" id="MobiDB-lite"/>
    </source>
</evidence>
<dbReference type="PANTHER" id="PTHR47331:SF5">
    <property type="entry name" value="RIBONUCLEASE H"/>
    <property type="match status" value="1"/>
</dbReference>
<evidence type="ECO:0000313" key="3">
    <source>
        <dbReference type="RefSeq" id="XP_024889750.1"/>
    </source>
</evidence>
<accession>A0A6J1RAE2</accession>
<dbReference type="Proteomes" id="UP000504618">
    <property type="component" value="Unplaced"/>
</dbReference>
<dbReference type="InterPro" id="IPR005312">
    <property type="entry name" value="DUF1759"/>
</dbReference>
<name>A0A6J1RAE2_9HYME</name>
<dbReference type="PANTHER" id="PTHR47331">
    <property type="entry name" value="PHD-TYPE DOMAIN-CONTAINING PROTEIN"/>
    <property type="match status" value="1"/>
</dbReference>